<dbReference type="AlphaFoldDB" id="A0A6A4L070"/>
<keyword evidence="2" id="KW-0175">Coiled coil</keyword>
<comment type="caution">
    <text evidence="3">The sequence shown here is derived from an EMBL/GenBank/DDBJ whole genome shotgun (WGS) entry which is preliminary data.</text>
</comment>
<evidence type="ECO:0000256" key="2">
    <source>
        <dbReference type="SAM" id="Coils"/>
    </source>
</evidence>
<keyword evidence="4" id="KW-1185">Reference proteome</keyword>
<dbReference type="PANTHER" id="PTHR48014">
    <property type="entry name" value="SERINE/THREONINE-PROTEIN KINASE FRAY2"/>
    <property type="match status" value="1"/>
</dbReference>
<name>A0A6A4L070_9ERIC</name>
<dbReference type="OrthoDB" id="1722533at2759"/>
<reference evidence="3 4" key="1">
    <citation type="journal article" date="2019" name="Genome Biol. Evol.">
        <title>The Rhododendron genome and chromosomal organization provide insight into shared whole-genome duplications across the heath family (Ericaceae).</title>
        <authorList>
            <person name="Soza V.L."/>
            <person name="Lindsley D."/>
            <person name="Waalkes A."/>
            <person name="Ramage E."/>
            <person name="Patwardhan R.P."/>
            <person name="Burton J.N."/>
            <person name="Adey A."/>
            <person name="Kumar A."/>
            <person name="Qiu R."/>
            <person name="Shendure J."/>
            <person name="Hall B."/>
        </authorList>
    </citation>
    <scope>NUCLEOTIDE SEQUENCE [LARGE SCALE GENOMIC DNA]</scope>
    <source>
        <strain evidence="3">RSF 1966-606</strain>
    </source>
</reference>
<dbReference type="EMBL" id="QEFC01002741">
    <property type="protein sequence ID" value="KAE9450892.1"/>
    <property type="molecule type" value="Genomic_DNA"/>
</dbReference>
<dbReference type="Proteomes" id="UP000428333">
    <property type="component" value="Linkage Group LG10"/>
</dbReference>
<proteinExistence type="inferred from homology"/>
<protein>
    <submittedName>
        <fullName evidence="3">Uncharacterized protein</fullName>
    </submittedName>
</protein>
<evidence type="ECO:0000313" key="4">
    <source>
        <dbReference type="Proteomes" id="UP000428333"/>
    </source>
</evidence>
<organism evidence="3 4">
    <name type="scientific">Rhododendron williamsianum</name>
    <dbReference type="NCBI Taxonomy" id="262921"/>
    <lineage>
        <taxon>Eukaryota</taxon>
        <taxon>Viridiplantae</taxon>
        <taxon>Streptophyta</taxon>
        <taxon>Embryophyta</taxon>
        <taxon>Tracheophyta</taxon>
        <taxon>Spermatophyta</taxon>
        <taxon>Magnoliopsida</taxon>
        <taxon>eudicotyledons</taxon>
        <taxon>Gunneridae</taxon>
        <taxon>Pentapetalae</taxon>
        <taxon>asterids</taxon>
        <taxon>Ericales</taxon>
        <taxon>Ericaceae</taxon>
        <taxon>Ericoideae</taxon>
        <taxon>Rhodoreae</taxon>
        <taxon>Rhododendron</taxon>
    </lineage>
</organism>
<accession>A0A6A4L070</accession>
<dbReference type="InterPro" id="IPR047173">
    <property type="entry name" value="STRAD_A/B-like"/>
</dbReference>
<evidence type="ECO:0000313" key="3">
    <source>
        <dbReference type="EMBL" id="KAE9450892.1"/>
    </source>
</evidence>
<comment type="similarity">
    <text evidence="1">Belongs to the protein kinase superfamily. STE Ser/Thr protein kinase family. STE20 subfamily.</text>
</comment>
<feature type="non-terminal residue" evidence="3">
    <location>
        <position position="1"/>
    </location>
</feature>
<evidence type="ECO:0000256" key="1">
    <source>
        <dbReference type="ARBA" id="ARBA00008874"/>
    </source>
</evidence>
<gene>
    <name evidence="3" type="ORF">C3L33_17194</name>
</gene>
<sequence length="258" mass="28799">MQIYFEIDAVKSVQSLRGLSWMLLRNSGLVQVTADEYQLISNEYIARTLLEGLLALGDHLQALKRKEQDMLAEKKIPDGQNEEMSQDEYKRGISGWNVNLEDVKAQASLIQDEDTQSDKDQGGSLVTASGLDQEKKFQHQLSSVSSSVSHRLQVSDPVITQHPSFSHPPPSPSDPTPPKLVGHTLFLMVQSVLHTNMHQRTDCAVDGGGLPMNTSVAEKSLLEAAHDREKELLREITDLQLRLICAQEELQKYKTENA</sequence>
<feature type="coiled-coil region" evidence="2">
    <location>
        <begin position="222"/>
        <end position="256"/>
    </location>
</feature>
<dbReference type="PANTHER" id="PTHR48014:SF24">
    <property type="entry name" value="PROTEIN KINASE SUPERFAMILY PROTEIN"/>
    <property type="match status" value="1"/>
</dbReference>
<dbReference type="GO" id="GO:0043539">
    <property type="term" value="F:protein serine/threonine kinase activator activity"/>
    <property type="evidence" value="ECO:0007669"/>
    <property type="project" value="InterPro"/>
</dbReference>